<dbReference type="InterPro" id="IPR041398">
    <property type="entry name" value="DdrB_dom"/>
</dbReference>
<evidence type="ECO:0000259" key="2">
    <source>
        <dbReference type="Pfam" id="PF18763"/>
    </source>
</evidence>
<name>A0A0F9DP44_9ZZZZ</name>
<reference evidence="3" key="1">
    <citation type="journal article" date="2015" name="Nature">
        <title>Complex archaea that bridge the gap between prokaryotes and eukaryotes.</title>
        <authorList>
            <person name="Spang A."/>
            <person name="Saw J.H."/>
            <person name="Jorgensen S.L."/>
            <person name="Zaremba-Niedzwiedzka K."/>
            <person name="Martijn J."/>
            <person name="Lind A.E."/>
            <person name="van Eijk R."/>
            <person name="Schleper C."/>
            <person name="Guy L."/>
            <person name="Ettema T.J."/>
        </authorList>
    </citation>
    <scope>NUCLEOTIDE SEQUENCE</scope>
</reference>
<sequence length="638" mass="69480">PTKAPAPTKAPVETPVIMGVPIDVPADIPTPVEIPADIPTPVGQPVDLPTPTPLPVELAIKTPAKPDTVVDIPPKRPPPRTGRPPLKPIIILGGAEKVKAEGHIPLAGTRMYKMGEPKGGAMWYAIKPPFRIPEDFYIIRGTPAGITHDAFGKGSAKETYQTIGGAPSANLIVLDFGSQIHTLTKDRIDFIQDPDDTYRGKIYAEADESREAEGAFTSVQTGLPGFGVEHAQSELFGEVSGKESRKVPLYDLEKMKEEEKKKPLKGQIDIFSREVVGEFDEEEVEEETPEPETEEIETTPEPVSEVETIPEPTPEAALEPEPEVEGVGRSAKAFDVESGNEYDFTYKVVGLGDVIPSHDDALGVNPDYPAELQPRVRERTSSRMQIEKIAAGLTPDLLLNKSATLETGAPIIKDDVVLSGNGRILALRKAMSEHPEQYAKYKEALEGKLSDYGMTPEDMAGIENPVLIRELRTDVDLVEFSRQANTAPILAMSPYEQAQEDSKRLSANILSNLQMAEDTTIEQALKLSINDDIVNSYLRGIPSNERALLSDAKGGINALGMSRLKQAIFAKTYTGESGRRLSQTFSESADPEIKTIENAMFQSLSDMAKAEALIKSGARDEDYAVSEDLSTVIDMFAR</sequence>
<evidence type="ECO:0000313" key="3">
    <source>
        <dbReference type="EMBL" id="KKL63489.1"/>
    </source>
</evidence>
<protein>
    <recommendedName>
        <fullName evidence="2">DdrB-like domain-containing protein</fullName>
    </recommendedName>
</protein>
<evidence type="ECO:0000256" key="1">
    <source>
        <dbReference type="SAM" id="MobiDB-lite"/>
    </source>
</evidence>
<feature type="non-terminal residue" evidence="3">
    <location>
        <position position="638"/>
    </location>
</feature>
<proteinExistence type="predicted"/>
<dbReference type="AlphaFoldDB" id="A0A0F9DP44"/>
<organism evidence="3">
    <name type="scientific">marine sediment metagenome</name>
    <dbReference type="NCBI Taxonomy" id="412755"/>
    <lineage>
        <taxon>unclassified sequences</taxon>
        <taxon>metagenomes</taxon>
        <taxon>ecological metagenomes</taxon>
    </lineage>
</organism>
<feature type="domain" description="DdrB-like" evidence="2">
    <location>
        <begin position="338"/>
        <end position="470"/>
    </location>
</feature>
<feature type="compositionally biased region" description="Low complexity" evidence="1">
    <location>
        <begin position="299"/>
        <end position="317"/>
    </location>
</feature>
<accession>A0A0F9DP44</accession>
<dbReference type="Pfam" id="PF18763">
    <property type="entry name" value="ddrB-ParB"/>
    <property type="match status" value="1"/>
</dbReference>
<dbReference type="EMBL" id="LAZR01028150">
    <property type="protein sequence ID" value="KKL63489.1"/>
    <property type="molecule type" value="Genomic_DNA"/>
</dbReference>
<feature type="non-terminal residue" evidence="3">
    <location>
        <position position="1"/>
    </location>
</feature>
<gene>
    <name evidence="3" type="ORF">LCGC14_2174590</name>
</gene>
<feature type="compositionally biased region" description="Acidic residues" evidence="1">
    <location>
        <begin position="279"/>
        <end position="298"/>
    </location>
</feature>
<comment type="caution">
    <text evidence="3">The sequence shown here is derived from an EMBL/GenBank/DDBJ whole genome shotgun (WGS) entry which is preliminary data.</text>
</comment>
<feature type="region of interest" description="Disordered" evidence="1">
    <location>
        <begin position="279"/>
        <end position="327"/>
    </location>
</feature>
<feature type="region of interest" description="Disordered" evidence="1">
    <location>
        <begin position="66"/>
        <end position="86"/>
    </location>
</feature>
<feature type="compositionally biased region" description="Pro residues" evidence="1">
    <location>
        <begin position="75"/>
        <end position="86"/>
    </location>
</feature>